<evidence type="ECO:0000256" key="1">
    <source>
        <dbReference type="SAM" id="Phobius"/>
    </source>
</evidence>
<dbReference type="Proteomes" id="UP000637359">
    <property type="component" value="Unassembled WGS sequence"/>
</dbReference>
<name>A0A923RF69_9BACI</name>
<evidence type="ECO:0000313" key="2">
    <source>
        <dbReference type="EMBL" id="MBC5635299.1"/>
    </source>
</evidence>
<dbReference type="AlphaFoldDB" id="A0A923RF69"/>
<accession>A0A923RF69</accession>
<feature type="transmembrane region" description="Helical" evidence="1">
    <location>
        <begin position="36"/>
        <end position="53"/>
    </location>
</feature>
<proteinExistence type="predicted"/>
<evidence type="ECO:0000313" key="3">
    <source>
        <dbReference type="Proteomes" id="UP000637359"/>
    </source>
</evidence>
<keyword evidence="1" id="KW-0812">Transmembrane</keyword>
<feature type="transmembrane region" description="Helical" evidence="1">
    <location>
        <begin position="7"/>
        <end position="30"/>
    </location>
</feature>
<organism evidence="2 3">
    <name type="scientific">Ornithinibacillus hominis</name>
    <dbReference type="NCBI Taxonomy" id="2763055"/>
    <lineage>
        <taxon>Bacteria</taxon>
        <taxon>Bacillati</taxon>
        <taxon>Bacillota</taxon>
        <taxon>Bacilli</taxon>
        <taxon>Bacillales</taxon>
        <taxon>Bacillaceae</taxon>
        <taxon>Ornithinibacillus</taxon>
    </lineage>
</organism>
<comment type="caution">
    <text evidence="2">The sequence shown here is derived from an EMBL/GenBank/DDBJ whole genome shotgun (WGS) entry which is preliminary data.</text>
</comment>
<protein>
    <submittedName>
        <fullName evidence="2">Uncharacterized protein</fullName>
    </submittedName>
</protein>
<reference evidence="2" key="1">
    <citation type="submission" date="2020-08" db="EMBL/GenBank/DDBJ databases">
        <title>Genome public.</title>
        <authorList>
            <person name="Liu C."/>
            <person name="Sun Q."/>
        </authorList>
    </citation>
    <scope>NUCLEOTIDE SEQUENCE</scope>
    <source>
        <strain evidence="2">BX22</strain>
    </source>
</reference>
<feature type="transmembrane region" description="Helical" evidence="1">
    <location>
        <begin position="65"/>
        <end position="84"/>
    </location>
</feature>
<keyword evidence="1" id="KW-1133">Transmembrane helix</keyword>
<keyword evidence="1" id="KW-0472">Membrane</keyword>
<dbReference type="EMBL" id="JACOOL010000001">
    <property type="protein sequence ID" value="MBC5635299.1"/>
    <property type="molecule type" value="Genomic_DNA"/>
</dbReference>
<gene>
    <name evidence="2" type="ORF">H8S33_00540</name>
</gene>
<sequence>MNKDKKHLFLNMVVGTIGMLLLGIGLLQYVSISPQGFGLMTIGYALVNSYIFYLEAKAGISNKLIWIQSILAVTVLLVIAYFMYV</sequence>
<dbReference type="RefSeq" id="WP_186868012.1">
    <property type="nucleotide sequence ID" value="NZ_JACOOL010000001.1"/>
</dbReference>
<keyword evidence="3" id="KW-1185">Reference proteome</keyword>